<keyword evidence="4" id="KW-1185">Reference proteome</keyword>
<proteinExistence type="predicted"/>
<dbReference type="InterPro" id="IPR029044">
    <property type="entry name" value="Nucleotide-diphossugar_trans"/>
</dbReference>
<dbReference type="Pfam" id="PF00535">
    <property type="entry name" value="Glycos_transf_2"/>
    <property type="match status" value="1"/>
</dbReference>
<evidence type="ECO:0000313" key="4">
    <source>
        <dbReference type="Proteomes" id="UP000093412"/>
    </source>
</evidence>
<accession>A0ABX2Y7V2</accession>
<keyword evidence="3" id="KW-0328">Glycosyltransferase</keyword>
<dbReference type="InterPro" id="IPR001173">
    <property type="entry name" value="Glyco_trans_2-like"/>
</dbReference>
<name>A0ABX2Y7V2_9CELL</name>
<gene>
    <name evidence="3" type="primary">wfgD_2</name>
    <name evidence="3" type="ORF">OERS_05980</name>
</gene>
<feature type="region of interest" description="Disordered" evidence="1">
    <location>
        <begin position="250"/>
        <end position="272"/>
    </location>
</feature>
<dbReference type="GO" id="GO:0016757">
    <property type="term" value="F:glycosyltransferase activity"/>
    <property type="evidence" value="ECO:0007669"/>
    <property type="project" value="UniProtKB-KW"/>
</dbReference>
<feature type="domain" description="Glycosyltransferase 2-like" evidence="2">
    <location>
        <begin position="14"/>
        <end position="176"/>
    </location>
</feature>
<reference evidence="3 4" key="1">
    <citation type="submission" date="2016-06" db="EMBL/GenBank/DDBJ databases">
        <title>Genome sequence of Oerskovia enterophila DSM 43852.</title>
        <authorList>
            <person name="Poehlein A."/>
            <person name="Jag V."/>
            <person name="Bengelsdorf F.R."/>
            <person name="Daniel R."/>
            <person name="Duerre P."/>
        </authorList>
    </citation>
    <scope>NUCLEOTIDE SEQUENCE [LARGE SCALE GENOMIC DNA]</scope>
    <source>
        <strain evidence="3 4">DSM 43852</strain>
    </source>
</reference>
<comment type="caution">
    <text evidence="3">The sequence shown here is derived from an EMBL/GenBank/DDBJ whole genome shotgun (WGS) entry which is preliminary data.</text>
</comment>
<evidence type="ECO:0000313" key="3">
    <source>
        <dbReference type="EMBL" id="OCI32668.1"/>
    </source>
</evidence>
<dbReference type="PANTHER" id="PTHR43685">
    <property type="entry name" value="GLYCOSYLTRANSFERASE"/>
    <property type="match status" value="1"/>
</dbReference>
<sequence length="349" mass="37432">MSAHPGESDPPELSVVIPAYDAESTLGVQLGALLAQRPAWPWEVIVSDNGSNDGTRRLVQEWTARMPELRLVDASARRGPSAARNIAVAQARASALAFCDADDMVADGWVEAVHRALGEHEFVAGPFEGARLNSDLKSSVTWTAQTDRLTVKPGLEQFVTAGSGNMGVRKAVFDEVGGFFEGARTAEDDDFCIRVQLAGHDLVFVPDVVLHVRRRDGLRNIARQSFAYGAGERWLSLRYSLLLGDASIEPSDPSSSDADAAPAAGDAPSTRARGGAADRLAALVRRGRTIVVRGVGFVGKAFRKASTVRRPGDLSDLVWRLSWSAGWRFGHVPPAPPIVPPAHWNGGRS</sequence>
<dbReference type="InterPro" id="IPR050834">
    <property type="entry name" value="Glycosyltransf_2"/>
</dbReference>
<evidence type="ECO:0000256" key="1">
    <source>
        <dbReference type="SAM" id="MobiDB-lite"/>
    </source>
</evidence>
<organism evidence="3 4">
    <name type="scientific">Oerskovia enterophila</name>
    <dbReference type="NCBI Taxonomy" id="43678"/>
    <lineage>
        <taxon>Bacteria</taxon>
        <taxon>Bacillati</taxon>
        <taxon>Actinomycetota</taxon>
        <taxon>Actinomycetes</taxon>
        <taxon>Micrococcales</taxon>
        <taxon>Cellulomonadaceae</taxon>
        <taxon>Oerskovia</taxon>
    </lineage>
</organism>
<dbReference type="EMBL" id="MAQA01000004">
    <property type="protein sequence ID" value="OCI32668.1"/>
    <property type="molecule type" value="Genomic_DNA"/>
</dbReference>
<protein>
    <submittedName>
        <fullName evidence="3">UDP-Glc:alpha-D-GlcNAc-diphosphoundecaprenol beta-1,3-glucosyltransferase WfgD</fullName>
        <ecNumber evidence="3">2.4.1.305</ecNumber>
    </submittedName>
</protein>
<keyword evidence="3" id="KW-0808">Transferase</keyword>
<dbReference type="RefSeq" id="WP_068624307.1">
    <property type="nucleotide sequence ID" value="NZ_MAQA01000004.1"/>
</dbReference>
<dbReference type="SUPFAM" id="SSF53448">
    <property type="entry name" value="Nucleotide-diphospho-sugar transferases"/>
    <property type="match status" value="1"/>
</dbReference>
<evidence type="ECO:0000259" key="2">
    <source>
        <dbReference type="Pfam" id="PF00535"/>
    </source>
</evidence>
<dbReference type="EC" id="2.4.1.305" evidence="3"/>
<dbReference type="Proteomes" id="UP000093412">
    <property type="component" value="Unassembled WGS sequence"/>
</dbReference>
<dbReference type="Gene3D" id="3.90.550.10">
    <property type="entry name" value="Spore Coat Polysaccharide Biosynthesis Protein SpsA, Chain A"/>
    <property type="match status" value="1"/>
</dbReference>
<dbReference type="PANTHER" id="PTHR43685:SF12">
    <property type="entry name" value="GLYCOSYL TRANSFERASE FAMILY 2"/>
    <property type="match status" value="1"/>
</dbReference>